<keyword evidence="4" id="KW-1185">Reference proteome</keyword>
<dbReference type="RefSeq" id="WP_209797387.1">
    <property type="nucleotide sequence ID" value="NZ_JAGGJZ010000007.1"/>
</dbReference>
<feature type="transmembrane region" description="Helical" evidence="2">
    <location>
        <begin position="39"/>
        <end position="56"/>
    </location>
</feature>
<evidence type="ECO:0000313" key="3">
    <source>
        <dbReference type="EMBL" id="MBP1890468.1"/>
    </source>
</evidence>
<name>A0ABS4F2I8_9CLOT</name>
<organism evidence="3 4">
    <name type="scientific">Clostridium moniliforme</name>
    <dbReference type="NCBI Taxonomy" id="39489"/>
    <lineage>
        <taxon>Bacteria</taxon>
        <taxon>Bacillati</taxon>
        <taxon>Bacillota</taxon>
        <taxon>Clostridia</taxon>
        <taxon>Eubacteriales</taxon>
        <taxon>Clostridiaceae</taxon>
        <taxon>Clostridium</taxon>
    </lineage>
</organism>
<dbReference type="EMBL" id="JAGGJZ010000007">
    <property type="protein sequence ID" value="MBP1890468.1"/>
    <property type="molecule type" value="Genomic_DNA"/>
</dbReference>
<dbReference type="Proteomes" id="UP000783390">
    <property type="component" value="Unassembled WGS sequence"/>
</dbReference>
<keyword evidence="2" id="KW-0472">Membrane</keyword>
<protein>
    <submittedName>
        <fullName evidence="3">Uncharacterized protein</fullName>
    </submittedName>
</protein>
<gene>
    <name evidence="3" type="ORF">J2Z53_002068</name>
</gene>
<keyword evidence="2" id="KW-0812">Transmembrane</keyword>
<evidence type="ECO:0000313" key="4">
    <source>
        <dbReference type="Proteomes" id="UP000783390"/>
    </source>
</evidence>
<keyword evidence="2" id="KW-1133">Transmembrane helix</keyword>
<feature type="region of interest" description="Disordered" evidence="1">
    <location>
        <begin position="1"/>
        <end position="20"/>
    </location>
</feature>
<sequence>MQKENQKEILENSSDDKKQGVRDTLYGSIDVSVETMDKVITGLLIALGLAIMFGVIL</sequence>
<evidence type="ECO:0000256" key="1">
    <source>
        <dbReference type="SAM" id="MobiDB-lite"/>
    </source>
</evidence>
<evidence type="ECO:0000256" key="2">
    <source>
        <dbReference type="SAM" id="Phobius"/>
    </source>
</evidence>
<reference evidence="3 4" key="1">
    <citation type="submission" date="2021-03" db="EMBL/GenBank/DDBJ databases">
        <title>Genomic Encyclopedia of Type Strains, Phase IV (KMG-IV): sequencing the most valuable type-strain genomes for metagenomic binning, comparative biology and taxonomic classification.</title>
        <authorList>
            <person name="Goeker M."/>
        </authorList>
    </citation>
    <scope>NUCLEOTIDE SEQUENCE [LARGE SCALE GENOMIC DNA]</scope>
    <source>
        <strain evidence="3 4">DSM 3984</strain>
    </source>
</reference>
<accession>A0ABS4F2I8</accession>
<comment type="caution">
    <text evidence="3">The sequence shown here is derived from an EMBL/GenBank/DDBJ whole genome shotgun (WGS) entry which is preliminary data.</text>
</comment>
<proteinExistence type="predicted"/>